<evidence type="ECO:0000313" key="4">
    <source>
        <dbReference type="EMBL" id="KAF0979499.1"/>
    </source>
</evidence>
<dbReference type="Gene3D" id="1.10.238.10">
    <property type="entry name" value="EF-hand"/>
    <property type="match status" value="1"/>
</dbReference>
<dbReference type="GO" id="GO:0005509">
    <property type="term" value="F:calcium ion binding"/>
    <property type="evidence" value="ECO:0007669"/>
    <property type="project" value="InterPro"/>
</dbReference>
<dbReference type="VEuPathDB" id="AmoebaDB:FDP41_001477"/>
<dbReference type="EMBL" id="VFQX01000026">
    <property type="protein sequence ID" value="KAF0979499.1"/>
    <property type="molecule type" value="Genomic_DNA"/>
</dbReference>
<dbReference type="InterPro" id="IPR036291">
    <property type="entry name" value="NAD(P)-bd_dom_sf"/>
</dbReference>
<dbReference type="InterPro" id="IPR018247">
    <property type="entry name" value="EF_Hand_1_Ca_BS"/>
</dbReference>
<accession>A0A6A5C2M8</accession>
<sequence length="584" mass="65306">MSLQPKLVVVDDNDSSELDPASSSPPEQQQPVHEEKFHKVLPHKSLNKSLTNRMQIQRFDSLDVIDRFSNIRISPRMLLEKKERSNVEKSILELQEKSRFGKLELANLFSKYSTQIENSGQENGRMTRELFSEALSELLNIDFSEKPEILERYYKIFDSDKSETIDFREFVTGLSVLLKGSFEEKVDFIFSVYDEDGNGFIERHEMIHLLSCLFNKSLLLLGDVRTTLNLPQISNTETSQMIDQADIENIVDKCFGQVKQSGDHSCKISKADFGKWLYNQPSCMQWLSPGISKYYNNDPETGFEIVNDYPIPSLGEYSVLVRNQYVSVNPVDYKIRKGSQSEDNPYVLGVDDIGSKVTKFKIGDEVSGPTFSSGTYQQFVAFHENELAHKPRALDHQVGAANGVIFLTTFQSFQKFHTAKSGEQGSLKGRKVLIIGGSGGTGAAAVLLSKHYFKAELVISIASQKNSSFVKSLGADDVLDYSEGKEQLEKRLKGLNSPGSVFVTIAGALPSQGNSVFGTNNYSFLAMSTDGTTYEQILNWLDKEGLATKIPIAHVVTLENVSQAHKLIETQRTVGKIVLKIPQP</sequence>
<dbReference type="VEuPathDB" id="AmoebaDB:NF0026670"/>
<dbReference type="InterPro" id="IPR011992">
    <property type="entry name" value="EF-hand-dom_pair"/>
</dbReference>
<dbReference type="Proteomes" id="UP000444721">
    <property type="component" value="Unassembled WGS sequence"/>
</dbReference>
<evidence type="ECO:0000313" key="5">
    <source>
        <dbReference type="Proteomes" id="UP000444721"/>
    </source>
</evidence>
<dbReference type="PROSITE" id="PS50222">
    <property type="entry name" value="EF_HAND_2"/>
    <property type="match status" value="2"/>
</dbReference>
<feature type="domain" description="EF-hand" evidence="3">
    <location>
        <begin position="181"/>
        <end position="216"/>
    </location>
</feature>
<dbReference type="GeneID" id="68108695"/>
<dbReference type="PANTHER" id="PTHR43482">
    <property type="entry name" value="PROTEIN AST1-RELATED"/>
    <property type="match status" value="1"/>
</dbReference>
<dbReference type="GO" id="GO:0016491">
    <property type="term" value="F:oxidoreductase activity"/>
    <property type="evidence" value="ECO:0007669"/>
    <property type="project" value="InterPro"/>
</dbReference>
<dbReference type="PANTHER" id="PTHR43482:SF1">
    <property type="entry name" value="PROTEIN AST1-RELATED"/>
    <property type="match status" value="1"/>
</dbReference>
<dbReference type="Pfam" id="PF08240">
    <property type="entry name" value="ADH_N"/>
    <property type="match status" value="1"/>
</dbReference>
<keyword evidence="1" id="KW-0106">Calcium</keyword>
<dbReference type="PROSITE" id="PS00018">
    <property type="entry name" value="EF_HAND_1"/>
    <property type="match status" value="1"/>
</dbReference>
<dbReference type="Gene3D" id="3.90.180.10">
    <property type="entry name" value="Medium-chain alcohol dehydrogenases, catalytic domain"/>
    <property type="match status" value="1"/>
</dbReference>
<evidence type="ECO:0000256" key="1">
    <source>
        <dbReference type="ARBA" id="ARBA00022837"/>
    </source>
</evidence>
<name>A0A6A5C2M8_NAEFO</name>
<reference evidence="4 5" key="1">
    <citation type="journal article" date="2019" name="Sci. Rep.">
        <title>Nanopore sequencing improves the draft genome of the human pathogenic amoeba Naegleria fowleri.</title>
        <authorList>
            <person name="Liechti N."/>
            <person name="Schurch N."/>
            <person name="Bruggmann R."/>
            <person name="Wittwer M."/>
        </authorList>
    </citation>
    <scope>NUCLEOTIDE SEQUENCE [LARGE SCALE GENOMIC DNA]</scope>
    <source>
        <strain evidence="4 5">ATCC 30894</strain>
    </source>
</reference>
<feature type="domain" description="EF-hand" evidence="3">
    <location>
        <begin position="145"/>
        <end position="180"/>
    </location>
</feature>
<proteinExistence type="predicted"/>
<dbReference type="SUPFAM" id="SSF51735">
    <property type="entry name" value="NAD(P)-binding Rossmann-fold domains"/>
    <property type="match status" value="1"/>
</dbReference>
<dbReference type="VEuPathDB" id="AmoebaDB:NfTy_046180"/>
<dbReference type="InterPro" id="IPR002048">
    <property type="entry name" value="EF_hand_dom"/>
</dbReference>
<dbReference type="SMART" id="SM00829">
    <property type="entry name" value="PKS_ER"/>
    <property type="match status" value="1"/>
</dbReference>
<protein>
    <recommendedName>
        <fullName evidence="3">EF-hand domain-containing protein</fullName>
    </recommendedName>
</protein>
<dbReference type="SUPFAM" id="SSF50129">
    <property type="entry name" value="GroES-like"/>
    <property type="match status" value="1"/>
</dbReference>
<keyword evidence="5" id="KW-1185">Reference proteome</keyword>
<dbReference type="SMART" id="SM00054">
    <property type="entry name" value="EFh"/>
    <property type="match status" value="2"/>
</dbReference>
<dbReference type="VEuPathDB" id="AmoebaDB:NF0026680"/>
<dbReference type="OrthoDB" id="9992527at2759"/>
<evidence type="ECO:0000259" key="3">
    <source>
        <dbReference type="PROSITE" id="PS50222"/>
    </source>
</evidence>
<feature type="compositionally biased region" description="Low complexity" evidence="2">
    <location>
        <begin position="22"/>
        <end position="31"/>
    </location>
</feature>
<dbReference type="InterPro" id="IPR020843">
    <property type="entry name" value="ER"/>
</dbReference>
<comment type="caution">
    <text evidence="4">The sequence shown here is derived from an EMBL/GenBank/DDBJ whole genome shotgun (WGS) entry which is preliminary data.</text>
</comment>
<organism evidence="4 5">
    <name type="scientific">Naegleria fowleri</name>
    <name type="common">Brain eating amoeba</name>
    <dbReference type="NCBI Taxonomy" id="5763"/>
    <lineage>
        <taxon>Eukaryota</taxon>
        <taxon>Discoba</taxon>
        <taxon>Heterolobosea</taxon>
        <taxon>Tetramitia</taxon>
        <taxon>Eutetramitia</taxon>
        <taxon>Vahlkampfiidae</taxon>
        <taxon>Naegleria</taxon>
    </lineage>
</organism>
<dbReference type="AlphaFoldDB" id="A0A6A5C2M8"/>
<feature type="region of interest" description="Disordered" evidence="2">
    <location>
        <begin position="1"/>
        <end position="34"/>
    </location>
</feature>
<dbReference type="InterPro" id="IPR013154">
    <property type="entry name" value="ADH-like_N"/>
</dbReference>
<dbReference type="InterPro" id="IPR052585">
    <property type="entry name" value="Lipid_raft_assoc_Zn_ADH"/>
</dbReference>
<gene>
    <name evidence="4" type="ORF">FDP41_001477</name>
</gene>
<dbReference type="CDD" id="cd00051">
    <property type="entry name" value="EFh"/>
    <property type="match status" value="1"/>
</dbReference>
<dbReference type="RefSeq" id="XP_044564212.1">
    <property type="nucleotide sequence ID" value="XM_044704565.1"/>
</dbReference>
<evidence type="ECO:0000256" key="2">
    <source>
        <dbReference type="SAM" id="MobiDB-lite"/>
    </source>
</evidence>
<dbReference type="Pfam" id="PF13602">
    <property type="entry name" value="ADH_zinc_N_2"/>
    <property type="match status" value="1"/>
</dbReference>
<dbReference type="PRINTS" id="PR00450">
    <property type="entry name" value="RECOVERIN"/>
</dbReference>
<dbReference type="SUPFAM" id="SSF47473">
    <property type="entry name" value="EF-hand"/>
    <property type="match status" value="1"/>
</dbReference>
<dbReference type="InterPro" id="IPR011032">
    <property type="entry name" value="GroES-like_sf"/>
</dbReference>
<dbReference type="Gene3D" id="3.40.50.720">
    <property type="entry name" value="NAD(P)-binding Rossmann-like Domain"/>
    <property type="match status" value="1"/>
</dbReference>